<gene>
    <name evidence="1" type="ORF">TRIP_B220088</name>
</gene>
<proteinExistence type="predicted"/>
<organism evidence="1">
    <name type="scientific">Uncultured Desulfatiglans sp</name>
    <dbReference type="NCBI Taxonomy" id="1748965"/>
    <lineage>
        <taxon>Bacteria</taxon>
        <taxon>Pseudomonadati</taxon>
        <taxon>Thermodesulfobacteriota</taxon>
        <taxon>Desulfobacteria</taxon>
        <taxon>Desulfatiglandales</taxon>
        <taxon>Desulfatiglandaceae</taxon>
        <taxon>Desulfatiglans</taxon>
        <taxon>environmental samples</taxon>
    </lineage>
</organism>
<dbReference type="AlphaFoldDB" id="A0A653A478"/>
<accession>A0A653A478</accession>
<sequence>MRRPLDIETAVDLIEDLRKERDWALELLGKAAPQDLLAEVQATDYVLLNKYRYDEAPPMATEAKCAACKYFDPLINPVFAGSYGFCHHNPPDVCAIAMPWATVGVSGWCGRFEAKDEGAEP</sequence>
<evidence type="ECO:0000313" key="1">
    <source>
        <dbReference type="EMBL" id="VBB42840.1"/>
    </source>
</evidence>
<dbReference type="EMBL" id="UPXX01000015">
    <property type="protein sequence ID" value="VBB42840.1"/>
    <property type="molecule type" value="Genomic_DNA"/>
</dbReference>
<reference evidence="1" key="1">
    <citation type="submission" date="2018-07" db="EMBL/GenBank/DDBJ databases">
        <authorList>
            <consortium name="Genoscope - CEA"/>
            <person name="William W."/>
        </authorList>
    </citation>
    <scope>NUCLEOTIDE SEQUENCE</scope>
    <source>
        <strain evidence="1">IK1</strain>
    </source>
</reference>
<name>A0A653A478_UNCDX</name>
<protein>
    <submittedName>
        <fullName evidence="1">Uncharacterized protein</fullName>
    </submittedName>
</protein>